<dbReference type="SMART" id="SM00986">
    <property type="entry name" value="UDG"/>
    <property type="match status" value="1"/>
</dbReference>
<evidence type="ECO:0000256" key="3">
    <source>
        <dbReference type="ARBA" id="ARBA00022801"/>
    </source>
</evidence>
<comment type="catalytic activity">
    <reaction evidence="7 9">
        <text>Hydrolyzes single-stranded DNA or mismatched double-stranded DNA and polynucleotides, releasing free uracil.</text>
        <dbReference type="EC" id="3.2.2.27"/>
    </reaction>
</comment>
<evidence type="ECO:0000256" key="6">
    <source>
        <dbReference type="ARBA" id="ARBA00023242"/>
    </source>
</evidence>
<dbReference type="SMART" id="SM00987">
    <property type="entry name" value="UreE_C"/>
    <property type="match status" value="1"/>
</dbReference>
<reference evidence="11 12" key="1">
    <citation type="journal article" date="2016" name="Mol. Biol. Evol.">
        <title>Comparative Genomics of Early-Diverging Mushroom-Forming Fungi Provides Insights into the Origins of Lignocellulose Decay Capabilities.</title>
        <authorList>
            <person name="Nagy L.G."/>
            <person name="Riley R."/>
            <person name="Tritt A."/>
            <person name="Adam C."/>
            <person name="Daum C."/>
            <person name="Floudas D."/>
            <person name="Sun H."/>
            <person name="Yadav J.S."/>
            <person name="Pangilinan J."/>
            <person name="Larsson K.H."/>
            <person name="Matsuura K."/>
            <person name="Barry K."/>
            <person name="Labutti K."/>
            <person name="Kuo R."/>
            <person name="Ohm R.A."/>
            <person name="Bhattacharya S.S."/>
            <person name="Shirouzu T."/>
            <person name="Yoshinaga Y."/>
            <person name="Martin F.M."/>
            <person name="Grigoriev I.V."/>
            <person name="Hibbett D.S."/>
        </authorList>
    </citation>
    <scope>NUCLEOTIDE SEQUENCE [LARGE SCALE GENOMIC DNA]</scope>
    <source>
        <strain evidence="11 12">HHB14362 ss-1</strain>
    </source>
</reference>
<dbReference type="AlphaFoldDB" id="A0A165UTC4"/>
<keyword evidence="12" id="KW-1185">Reference proteome</keyword>
<dbReference type="GO" id="GO:0005739">
    <property type="term" value="C:mitochondrion"/>
    <property type="evidence" value="ECO:0007669"/>
    <property type="project" value="UniProtKB-SubCell"/>
</dbReference>
<dbReference type="CDD" id="cd10027">
    <property type="entry name" value="UDG-F1-like"/>
    <property type="match status" value="1"/>
</dbReference>
<evidence type="ECO:0000256" key="7">
    <source>
        <dbReference type="HAMAP-Rule" id="MF_03166"/>
    </source>
</evidence>
<gene>
    <name evidence="7" type="primary">UNG1</name>
    <name evidence="11" type="ORF">NEOLEDRAFT_768658</name>
</gene>
<protein>
    <recommendedName>
        <fullName evidence="7 9">Uracil-DNA glycosylase</fullName>
        <shortName evidence="7">UDG</shortName>
        <ecNumber evidence="7 9">3.2.2.27</ecNumber>
    </recommendedName>
</protein>
<evidence type="ECO:0000259" key="10">
    <source>
        <dbReference type="SMART" id="SM00986"/>
    </source>
</evidence>
<dbReference type="PANTHER" id="PTHR11264:SF0">
    <property type="entry name" value="URACIL-DNA GLYCOSYLASE"/>
    <property type="match status" value="1"/>
</dbReference>
<keyword evidence="4 7" id="KW-0496">Mitochondrion</keyword>
<evidence type="ECO:0000313" key="12">
    <source>
        <dbReference type="Proteomes" id="UP000076761"/>
    </source>
</evidence>
<sequence>MSASRRVSLFRSAIMKRSLPVSDEQMFRSTRRVTVRTISTRTTIVSTTTRKKRKVEVTSETTTVNTEVGGSSTVSKASADALEALEKDTLHESWYKALAPEFSKPYFQELKKFIISEHKQYTIYPPYQDVYSWSRLTPLDTVKAVVIGQDPYHDVGQAHGLAFSVLPPTKIPPSLRNIYKQIKTDVPSFTIPTSGDLRPLAKQGVLWLNTCLTVRAHQANSHSGKGWETFTSSVLRAVTSRENGRGVVVFAWGIPAQKTCEKVAIDEERHLVLKSAHPSPLSAHRGFLGNGHFNKANDWLRKQYGDGEEIDWTVLNK</sequence>
<dbReference type="Gene3D" id="3.40.470.10">
    <property type="entry name" value="Uracil-DNA glycosylase-like domain"/>
    <property type="match status" value="1"/>
</dbReference>
<evidence type="ECO:0000256" key="4">
    <source>
        <dbReference type="ARBA" id="ARBA00023128"/>
    </source>
</evidence>
<accession>A0A165UTC4</accession>
<comment type="function">
    <text evidence="7 9">Excises uracil residues from the DNA which can arise as a result of misincorporation of dUMP residues by DNA polymerase or due to deamination of cytosine.</text>
</comment>
<keyword evidence="6 7" id="KW-0539">Nucleus</keyword>
<dbReference type="InterPro" id="IPR036895">
    <property type="entry name" value="Uracil-DNA_glycosylase-like_sf"/>
</dbReference>
<dbReference type="GO" id="GO:0097510">
    <property type="term" value="P:base-excision repair, AP site formation via deaminated base removal"/>
    <property type="evidence" value="ECO:0007669"/>
    <property type="project" value="TreeGrafter"/>
</dbReference>
<dbReference type="PANTHER" id="PTHR11264">
    <property type="entry name" value="URACIL-DNA GLYCOSYLASE"/>
    <property type="match status" value="1"/>
</dbReference>
<name>A0A165UTC4_9AGAM</name>
<keyword evidence="2 7" id="KW-0227">DNA damage</keyword>
<dbReference type="InterPro" id="IPR018085">
    <property type="entry name" value="Ura-DNA_Glyclase_AS"/>
</dbReference>
<keyword evidence="3 7" id="KW-0378">Hydrolase</keyword>
<feature type="active site" description="Proton acceptor" evidence="7 8">
    <location>
        <position position="150"/>
    </location>
</feature>
<dbReference type="FunFam" id="3.40.470.10:FF:000007">
    <property type="entry name" value="Uracil-DNA glycosylase"/>
    <property type="match status" value="1"/>
</dbReference>
<dbReference type="Proteomes" id="UP000076761">
    <property type="component" value="Unassembled WGS sequence"/>
</dbReference>
<dbReference type="GO" id="GO:0005634">
    <property type="term" value="C:nucleus"/>
    <property type="evidence" value="ECO:0007669"/>
    <property type="project" value="UniProtKB-SubCell"/>
</dbReference>
<dbReference type="Pfam" id="PF03167">
    <property type="entry name" value="UDG"/>
    <property type="match status" value="1"/>
</dbReference>
<dbReference type="InterPro" id="IPR002043">
    <property type="entry name" value="UDG_fam1"/>
</dbReference>
<evidence type="ECO:0000256" key="2">
    <source>
        <dbReference type="ARBA" id="ARBA00022763"/>
    </source>
</evidence>
<dbReference type="HAMAP" id="MF_00148">
    <property type="entry name" value="UDG"/>
    <property type="match status" value="1"/>
</dbReference>
<evidence type="ECO:0000256" key="1">
    <source>
        <dbReference type="ARBA" id="ARBA00008184"/>
    </source>
</evidence>
<evidence type="ECO:0000256" key="8">
    <source>
        <dbReference type="PROSITE-ProRule" id="PRU10072"/>
    </source>
</evidence>
<evidence type="ECO:0000256" key="5">
    <source>
        <dbReference type="ARBA" id="ARBA00023204"/>
    </source>
</evidence>
<evidence type="ECO:0000313" key="11">
    <source>
        <dbReference type="EMBL" id="KZT28673.1"/>
    </source>
</evidence>
<keyword evidence="5 7" id="KW-0234">DNA repair</keyword>
<dbReference type="InterPro" id="IPR005122">
    <property type="entry name" value="Uracil-DNA_glycosylase-like"/>
</dbReference>
<dbReference type="NCBIfam" id="TIGR00628">
    <property type="entry name" value="ung"/>
    <property type="match status" value="1"/>
</dbReference>
<dbReference type="PROSITE" id="PS00130">
    <property type="entry name" value="U_DNA_GLYCOSYLASE"/>
    <property type="match status" value="1"/>
</dbReference>
<comment type="similarity">
    <text evidence="1 7 9">Belongs to the uracil-DNA glycosylase (UDG) superfamily. UNG family.</text>
</comment>
<dbReference type="NCBIfam" id="NF003588">
    <property type="entry name" value="PRK05254.1-1"/>
    <property type="match status" value="1"/>
</dbReference>
<dbReference type="SUPFAM" id="SSF52141">
    <property type="entry name" value="Uracil-DNA glycosylase-like"/>
    <property type="match status" value="1"/>
</dbReference>
<dbReference type="EC" id="3.2.2.27" evidence="7 9"/>
<dbReference type="STRING" id="1314782.A0A165UTC4"/>
<feature type="domain" description="Uracil-DNA glycosylase-like" evidence="10">
    <location>
        <begin position="135"/>
        <end position="300"/>
    </location>
</feature>
<dbReference type="GO" id="GO:0004844">
    <property type="term" value="F:uracil DNA N-glycosylase activity"/>
    <property type="evidence" value="ECO:0007669"/>
    <property type="project" value="UniProtKB-UniRule"/>
</dbReference>
<comment type="subcellular location">
    <subcellularLocation>
        <location evidence="7">Mitochondrion</location>
    </subcellularLocation>
    <subcellularLocation>
        <location evidence="7">Nucleus</location>
    </subcellularLocation>
</comment>
<dbReference type="NCBIfam" id="NF003589">
    <property type="entry name" value="PRK05254.1-2"/>
    <property type="match status" value="1"/>
</dbReference>
<proteinExistence type="inferred from homology"/>
<dbReference type="InParanoid" id="A0A165UTC4"/>
<dbReference type="NCBIfam" id="NF003592">
    <property type="entry name" value="PRK05254.1-5"/>
    <property type="match status" value="1"/>
</dbReference>
<dbReference type="EMBL" id="KV425556">
    <property type="protein sequence ID" value="KZT28673.1"/>
    <property type="molecule type" value="Genomic_DNA"/>
</dbReference>
<evidence type="ECO:0000256" key="9">
    <source>
        <dbReference type="RuleBase" id="RU003780"/>
    </source>
</evidence>
<organism evidence="11 12">
    <name type="scientific">Neolentinus lepideus HHB14362 ss-1</name>
    <dbReference type="NCBI Taxonomy" id="1314782"/>
    <lineage>
        <taxon>Eukaryota</taxon>
        <taxon>Fungi</taxon>
        <taxon>Dikarya</taxon>
        <taxon>Basidiomycota</taxon>
        <taxon>Agaricomycotina</taxon>
        <taxon>Agaricomycetes</taxon>
        <taxon>Gloeophyllales</taxon>
        <taxon>Gloeophyllaceae</taxon>
        <taxon>Neolentinus</taxon>
    </lineage>
</organism>
<dbReference type="OrthoDB" id="10031947at2759"/>